<reference evidence="6" key="1">
    <citation type="journal article" date="2019" name="Int. J. Syst. Evol. Microbiol.">
        <title>The Global Catalogue of Microorganisms (GCM) 10K type strain sequencing project: providing services to taxonomists for standard genome sequencing and annotation.</title>
        <authorList>
            <consortium name="The Broad Institute Genomics Platform"/>
            <consortium name="The Broad Institute Genome Sequencing Center for Infectious Disease"/>
            <person name="Wu L."/>
            <person name="Ma J."/>
        </authorList>
    </citation>
    <scope>NUCLEOTIDE SEQUENCE [LARGE SCALE GENOMIC DNA]</scope>
    <source>
        <strain evidence="6">NBRC 112502</strain>
    </source>
</reference>
<dbReference type="PRINTS" id="PR01727">
    <property type="entry name" value="DNABINDINGHU"/>
</dbReference>
<comment type="caution">
    <text evidence="5">The sequence shown here is derived from an EMBL/GenBank/DDBJ whole genome shotgun (WGS) entry which is preliminary data.</text>
</comment>
<keyword evidence="3 5" id="KW-0238">DNA-binding</keyword>
<dbReference type="Pfam" id="PF00216">
    <property type="entry name" value="Bac_DNA_binding"/>
    <property type="match status" value="1"/>
</dbReference>
<dbReference type="PROSITE" id="PS00045">
    <property type="entry name" value="HISTONE_LIKE"/>
    <property type="match status" value="1"/>
</dbReference>
<dbReference type="Proteomes" id="UP001156641">
    <property type="component" value="Unassembled WGS sequence"/>
</dbReference>
<dbReference type="Gene3D" id="4.10.520.10">
    <property type="entry name" value="IHF-like DNA-binding proteins"/>
    <property type="match status" value="1"/>
</dbReference>
<evidence type="ECO:0000313" key="6">
    <source>
        <dbReference type="Proteomes" id="UP001156641"/>
    </source>
</evidence>
<dbReference type="PANTHER" id="PTHR33175:SF3">
    <property type="entry name" value="DNA-BINDING PROTEIN HU-BETA"/>
    <property type="match status" value="1"/>
</dbReference>
<dbReference type="GO" id="GO:0003677">
    <property type="term" value="F:DNA binding"/>
    <property type="evidence" value="ECO:0007669"/>
    <property type="project" value="UniProtKB-KW"/>
</dbReference>
<dbReference type="EMBL" id="BSOS01000022">
    <property type="protein sequence ID" value="GLR66399.1"/>
    <property type="molecule type" value="Genomic_DNA"/>
</dbReference>
<dbReference type="InterPro" id="IPR010992">
    <property type="entry name" value="IHF-like_DNA-bd_dom_sf"/>
</dbReference>
<proteinExistence type="inferred from homology"/>
<keyword evidence="2" id="KW-0226">DNA condensation</keyword>
<evidence type="ECO:0000256" key="3">
    <source>
        <dbReference type="ARBA" id="ARBA00023125"/>
    </source>
</evidence>
<dbReference type="CDD" id="cd00591">
    <property type="entry name" value="HU_IHF"/>
    <property type="match status" value="1"/>
</dbReference>
<evidence type="ECO:0000256" key="2">
    <source>
        <dbReference type="ARBA" id="ARBA00023067"/>
    </source>
</evidence>
<dbReference type="SMART" id="SM00411">
    <property type="entry name" value="BHL"/>
    <property type="match status" value="1"/>
</dbReference>
<evidence type="ECO:0000256" key="1">
    <source>
        <dbReference type="ARBA" id="ARBA00010529"/>
    </source>
</evidence>
<dbReference type="SUPFAM" id="SSF47729">
    <property type="entry name" value="IHF-like DNA-binding proteins"/>
    <property type="match status" value="1"/>
</dbReference>
<accession>A0ABQ6A1P8</accession>
<organism evidence="5 6">
    <name type="scientific">Acidocella aquatica</name>
    <dbReference type="NCBI Taxonomy" id="1922313"/>
    <lineage>
        <taxon>Bacteria</taxon>
        <taxon>Pseudomonadati</taxon>
        <taxon>Pseudomonadota</taxon>
        <taxon>Alphaproteobacteria</taxon>
        <taxon>Acetobacterales</taxon>
        <taxon>Acidocellaceae</taxon>
        <taxon>Acidocella</taxon>
    </lineage>
</organism>
<comment type="similarity">
    <text evidence="1 4">Belongs to the bacterial histone-like protein family.</text>
</comment>
<evidence type="ECO:0000256" key="4">
    <source>
        <dbReference type="RuleBase" id="RU003939"/>
    </source>
</evidence>
<dbReference type="PANTHER" id="PTHR33175">
    <property type="entry name" value="DNA-BINDING PROTEIN HU"/>
    <property type="match status" value="1"/>
</dbReference>
<sequence length="92" mass="9509">MNTSDLADKIAADHGLTKGTAKSVVETVLKAITEAAASGAEISLAGFGKFKVQDRPAREGRNPKNGETMQIAASKKLAFVAAKAVKDALNPV</sequence>
<dbReference type="InterPro" id="IPR000119">
    <property type="entry name" value="Hist_DNA-bd"/>
</dbReference>
<evidence type="ECO:0000313" key="5">
    <source>
        <dbReference type="EMBL" id="GLR66399.1"/>
    </source>
</evidence>
<gene>
    <name evidence="5" type="primary">hupT</name>
    <name evidence="5" type="ORF">GCM10010909_10790</name>
</gene>
<keyword evidence="6" id="KW-1185">Reference proteome</keyword>
<protein>
    <submittedName>
        <fullName evidence="5">DNA-binding protein</fullName>
    </submittedName>
</protein>
<name>A0ABQ6A1P8_9PROT</name>
<dbReference type="InterPro" id="IPR020816">
    <property type="entry name" value="Histone-like_DNA-bd_CS"/>
</dbReference>